<dbReference type="HOGENOM" id="CLU_1841971_0_0_10"/>
<keyword evidence="2" id="KW-1185">Reference proteome</keyword>
<dbReference type="Proteomes" id="UP000010796">
    <property type="component" value="Chromosome"/>
</dbReference>
<sequence>MKLNQDFSGGELIAGLDVCRKPTAVLDYIPLMEREFNRVETIIGKELTPAAAYHYYDFYDMACEIKRMLKEKRLAVKEAWGREMIEKNVATCDQLGEMTLWNILINMVNIDHMDHGYLEKKIKDKTILKILRALKDSFR</sequence>
<protein>
    <submittedName>
        <fullName evidence="1">Uncharacterized protein</fullName>
    </submittedName>
</protein>
<reference evidence="2" key="1">
    <citation type="submission" date="2012-02" db="EMBL/GenBank/DDBJ databases">
        <title>The complete genome of Echinicola vietnamensis DSM 17526.</title>
        <authorList>
            <person name="Lucas S."/>
            <person name="Copeland A."/>
            <person name="Lapidus A."/>
            <person name="Glavina del Rio T."/>
            <person name="Dalin E."/>
            <person name="Tice H."/>
            <person name="Bruce D."/>
            <person name="Goodwin L."/>
            <person name="Pitluck S."/>
            <person name="Peters L."/>
            <person name="Ovchinnikova G."/>
            <person name="Teshima H."/>
            <person name="Kyrpides N."/>
            <person name="Mavromatis K."/>
            <person name="Ivanova N."/>
            <person name="Brettin T."/>
            <person name="Detter J.C."/>
            <person name="Han C."/>
            <person name="Larimer F."/>
            <person name="Land M."/>
            <person name="Hauser L."/>
            <person name="Markowitz V."/>
            <person name="Cheng J.-F."/>
            <person name="Hugenholtz P."/>
            <person name="Woyke T."/>
            <person name="Wu D."/>
            <person name="Brambilla E."/>
            <person name="Klenk H.-P."/>
            <person name="Eisen J.A."/>
        </authorList>
    </citation>
    <scope>NUCLEOTIDE SEQUENCE [LARGE SCALE GENOMIC DNA]</scope>
    <source>
        <strain evidence="2">DSM 17526 / LMG 23754 / KMM 6221</strain>
    </source>
</reference>
<dbReference type="EMBL" id="CP003346">
    <property type="protein sequence ID" value="AGA79958.1"/>
    <property type="molecule type" value="Genomic_DNA"/>
</dbReference>
<proteinExistence type="predicted"/>
<evidence type="ECO:0000313" key="1">
    <source>
        <dbReference type="EMBL" id="AGA79958.1"/>
    </source>
</evidence>
<gene>
    <name evidence="1" type="ordered locus">Echvi_3746</name>
</gene>
<accession>L0G3S3</accession>
<name>L0G3S3_ECHVK</name>
<dbReference type="KEGG" id="evi:Echvi_3746"/>
<dbReference type="AlphaFoldDB" id="L0G3S3"/>
<dbReference type="OrthoDB" id="839346at2"/>
<evidence type="ECO:0000313" key="2">
    <source>
        <dbReference type="Proteomes" id="UP000010796"/>
    </source>
</evidence>
<dbReference type="RefSeq" id="WP_015267500.1">
    <property type="nucleotide sequence ID" value="NC_019904.1"/>
</dbReference>
<organism evidence="1 2">
    <name type="scientific">Echinicola vietnamensis (strain DSM 17526 / LMG 23754 / KMM 6221)</name>
    <dbReference type="NCBI Taxonomy" id="926556"/>
    <lineage>
        <taxon>Bacteria</taxon>
        <taxon>Pseudomonadati</taxon>
        <taxon>Bacteroidota</taxon>
        <taxon>Cytophagia</taxon>
        <taxon>Cytophagales</taxon>
        <taxon>Cyclobacteriaceae</taxon>
        <taxon>Echinicola</taxon>
    </lineage>
</organism>